<sequence length="257" mass="29267">MSRGQASQGYIDKVLLPNIAWALWLLIPITFVGFYPSYFSTLKAPLIIHVHGALMVLWLATVIIQPWLIKLHKIKWHRSLGKLSYVLMPTILLVGYFVLRYGYLRVLAGDVVAPPDYYPEAASADSKAADFIVIGSLYFFWLLTYYTLGILFKKKIQAHATFMLAAALTILGPSGDRFLGYLYYGLGWEFNAFAENFTFGIIFLIFGALLVYHHKHKLDLWPTITVLVLQLIGVFLFHKMPFHPSWDGLAKMLFSPN</sequence>
<keyword evidence="1" id="KW-0812">Transmembrane</keyword>
<feature type="transmembrane region" description="Helical" evidence="1">
    <location>
        <begin position="80"/>
        <end position="99"/>
    </location>
</feature>
<comment type="caution">
    <text evidence="2">The sequence shown here is derived from an EMBL/GenBank/DDBJ whole genome shotgun (WGS) entry which is preliminary data.</text>
</comment>
<dbReference type="AlphaFoldDB" id="A0A2P8DYP4"/>
<dbReference type="OrthoDB" id="822156at2"/>
<reference evidence="2 3" key="1">
    <citation type="submission" date="2018-03" db="EMBL/GenBank/DDBJ databases">
        <title>Genomic Encyclopedia of Archaeal and Bacterial Type Strains, Phase II (KMG-II): from individual species to whole genera.</title>
        <authorList>
            <person name="Goeker M."/>
        </authorList>
    </citation>
    <scope>NUCLEOTIDE SEQUENCE [LARGE SCALE GENOMIC DNA]</scope>
    <source>
        <strain evidence="2 3">DSM 28057</strain>
    </source>
</reference>
<dbReference type="Proteomes" id="UP000240708">
    <property type="component" value="Unassembled WGS sequence"/>
</dbReference>
<keyword evidence="3" id="KW-1185">Reference proteome</keyword>
<dbReference type="EMBL" id="PYGF01000010">
    <property type="protein sequence ID" value="PSL02344.1"/>
    <property type="molecule type" value="Genomic_DNA"/>
</dbReference>
<name>A0A2P8DYP4_9BACT</name>
<protein>
    <submittedName>
        <fullName evidence="2">Uncharacterized protein</fullName>
    </submittedName>
</protein>
<feature type="transmembrane region" description="Helical" evidence="1">
    <location>
        <begin position="46"/>
        <end position="68"/>
    </location>
</feature>
<feature type="transmembrane region" description="Helical" evidence="1">
    <location>
        <begin position="220"/>
        <end position="238"/>
    </location>
</feature>
<gene>
    <name evidence="2" type="ORF">CLV48_110127</name>
</gene>
<keyword evidence="1" id="KW-1133">Transmembrane helix</keyword>
<organism evidence="2 3">
    <name type="scientific">Cecembia rubra</name>
    <dbReference type="NCBI Taxonomy" id="1485585"/>
    <lineage>
        <taxon>Bacteria</taxon>
        <taxon>Pseudomonadati</taxon>
        <taxon>Bacteroidota</taxon>
        <taxon>Cytophagia</taxon>
        <taxon>Cytophagales</taxon>
        <taxon>Cyclobacteriaceae</taxon>
        <taxon>Cecembia</taxon>
    </lineage>
</organism>
<feature type="transmembrane region" description="Helical" evidence="1">
    <location>
        <begin position="21"/>
        <end position="40"/>
    </location>
</feature>
<accession>A0A2P8DYP4</accession>
<dbReference type="RefSeq" id="WP_106568354.1">
    <property type="nucleotide sequence ID" value="NZ_PYGF01000010.1"/>
</dbReference>
<feature type="transmembrane region" description="Helical" evidence="1">
    <location>
        <begin position="196"/>
        <end position="213"/>
    </location>
</feature>
<evidence type="ECO:0000313" key="3">
    <source>
        <dbReference type="Proteomes" id="UP000240708"/>
    </source>
</evidence>
<evidence type="ECO:0000313" key="2">
    <source>
        <dbReference type="EMBL" id="PSL02344.1"/>
    </source>
</evidence>
<feature type="transmembrane region" description="Helical" evidence="1">
    <location>
        <begin position="164"/>
        <end position="184"/>
    </location>
</feature>
<proteinExistence type="predicted"/>
<evidence type="ECO:0000256" key="1">
    <source>
        <dbReference type="SAM" id="Phobius"/>
    </source>
</evidence>
<feature type="transmembrane region" description="Helical" evidence="1">
    <location>
        <begin position="131"/>
        <end position="152"/>
    </location>
</feature>
<keyword evidence="1" id="KW-0472">Membrane</keyword>